<dbReference type="AlphaFoldDB" id="A0A645J2E2"/>
<organism evidence="8">
    <name type="scientific">bioreactor metagenome</name>
    <dbReference type="NCBI Taxonomy" id="1076179"/>
    <lineage>
        <taxon>unclassified sequences</taxon>
        <taxon>metagenomes</taxon>
        <taxon>ecological metagenomes</taxon>
    </lineage>
</organism>
<feature type="domain" description="Histidine kinase" evidence="7">
    <location>
        <begin position="1"/>
        <end position="164"/>
    </location>
</feature>
<dbReference type="InterPro" id="IPR005467">
    <property type="entry name" value="His_kinase_dom"/>
</dbReference>
<dbReference type="GO" id="GO:0004721">
    <property type="term" value="F:phosphoprotein phosphatase activity"/>
    <property type="evidence" value="ECO:0007669"/>
    <property type="project" value="TreeGrafter"/>
</dbReference>
<dbReference type="EC" id="2.7.13.3" evidence="2"/>
<dbReference type="CDD" id="cd00075">
    <property type="entry name" value="HATPase"/>
    <property type="match status" value="1"/>
</dbReference>
<keyword evidence="3" id="KW-0597">Phosphoprotein</keyword>
<dbReference type="InterPro" id="IPR036890">
    <property type="entry name" value="HATPase_C_sf"/>
</dbReference>
<evidence type="ECO:0000259" key="7">
    <source>
        <dbReference type="PROSITE" id="PS50109"/>
    </source>
</evidence>
<evidence type="ECO:0000256" key="5">
    <source>
        <dbReference type="ARBA" id="ARBA00022777"/>
    </source>
</evidence>
<gene>
    <name evidence="8" type="primary">resE_57</name>
    <name evidence="8" type="ORF">SDC9_202341</name>
</gene>
<sequence>MVKLDQKEVPLNFKELDLNEMLEGIIKRLLPLAKEKNIHIRYEKVKDITATVDEMKLTLAVANLVDNAIKYTPEGGEVEMKLDADHQNVFISVADTGIGIPDDEVARVFERFYRVDKTRDRETGGTGLGLSITHSTIMMHNGSIKVYSKEDEGTTILVRIPIRQNVS</sequence>
<evidence type="ECO:0000256" key="2">
    <source>
        <dbReference type="ARBA" id="ARBA00012438"/>
    </source>
</evidence>
<evidence type="ECO:0000256" key="6">
    <source>
        <dbReference type="ARBA" id="ARBA00023012"/>
    </source>
</evidence>
<evidence type="ECO:0000256" key="1">
    <source>
        <dbReference type="ARBA" id="ARBA00000085"/>
    </source>
</evidence>
<proteinExistence type="predicted"/>
<dbReference type="SMART" id="SM00387">
    <property type="entry name" value="HATPase_c"/>
    <property type="match status" value="1"/>
</dbReference>
<dbReference type="InterPro" id="IPR050351">
    <property type="entry name" value="BphY/WalK/GraS-like"/>
</dbReference>
<evidence type="ECO:0000256" key="3">
    <source>
        <dbReference type="ARBA" id="ARBA00022553"/>
    </source>
</evidence>
<dbReference type="GO" id="GO:0000155">
    <property type="term" value="F:phosphorelay sensor kinase activity"/>
    <property type="evidence" value="ECO:0007669"/>
    <property type="project" value="TreeGrafter"/>
</dbReference>
<accession>A0A645J2E2</accession>
<dbReference type="EMBL" id="VSSQ01123130">
    <property type="protein sequence ID" value="MPN54664.1"/>
    <property type="molecule type" value="Genomic_DNA"/>
</dbReference>
<dbReference type="PRINTS" id="PR00344">
    <property type="entry name" value="BCTRLSENSOR"/>
</dbReference>
<protein>
    <recommendedName>
        <fullName evidence="2">histidine kinase</fullName>
        <ecNumber evidence="2">2.7.13.3</ecNumber>
    </recommendedName>
</protein>
<dbReference type="PANTHER" id="PTHR45453">
    <property type="entry name" value="PHOSPHATE REGULON SENSOR PROTEIN PHOR"/>
    <property type="match status" value="1"/>
</dbReference>
<dbReference type="Pfam" id="PF02518">
    <property type="entry name" value="HATPase_c"/>
    <property type="match status" value="1"/>
</dbReference>
<dbReference type="InterPro" id="IPR003594">
    <property type="entry name" value="HATPase_dom"/>
</dbReference>
<dbReference type="InterPro" id="IPR004358">
    <property type="entry name" value="Sig_transdc_His_kin-like_C"/>
</dbReference>
<comment type="catalytic activity">
    <reaction evidence="1">
        <text>ATP + protein L-histidine = ADP + protein N-phospho-L-histidine.</text>
        <dbReference type="EC" id="2.7.13.3"/>
    </reaction>
</comment>
<keyword evidence="4 8" id="KW-0808">Transferase</keyword>
<comment type="caution">
    <text evidence="8">The sequence shown here is derived from an EMBL/GenBank/DDBJ whole genome shotgun (WGS) entry which is preliminary data.</text>
</comment>
<evidence type="ECO:0000313" key="8">
    <source>
        <dbReference type="EMBL" id="MPN54664.1"/>
    </source>
</evidence>
<keyword evidence="5 8" id="KW-0418">Kinase</keyword>
<evidence type="ECO:0000256" key="4">
    <source>
        <dbReference type="ARBA" id="ARBA00022679"/>
    </source>
</evidence>
<name>A0A645J2E2_9ZZZZ</name>
<dbReference type="FunFam" id="3.30.565.10:FF:000006">
    <property type="entry name" value="Sensor histidine kinase WalK"/>
    <property type="match status" value="1"/>
</dbReference>
<dbReference type="Gene3D" id="3.30.565.10">
    <property type="entry name" value="Histidine kinase-like ATPase, C-terminal domain"/>
    <property type="match status" value="1"/>
</dbReference>
<reference evidence="8" key="1">
    <citation type="submission" date="2019-08" db="EMBL/GenBank/DDBJ databases">
        <authorList>
            <person name="Kucharzyk K."/>
            <person name="Murdoch R.W."/>
            <person name="Higgins S."/>
            <person name="Loffler F."/>
        </authorList>
    </citation>
    <scope>NUCLEOTIDE SEQUENCE</scope>
</reference>
<dbReference type="GO" id="GO:0005886">
    <property type="term" value="C:plasma membrane"/>
    <property type="evidence" value="ECO:0007669"/>
    <property type="project" value="TreeGrafter"/>
</dbReference>
<dbReference type="PANTHER" id="PTHR45453:SF1">
    <property type="entry name" value="PHOSPHATE REGULON SENSOR PROTEIN PHOR"/>
    <property type="match status" value="1"/>
</dbReference>
<dbReference type="PROSITE" id="PS50109">
    <property type="entry name" value="HIS_KIN"/>
    <property type="match status" value="1"/>
</dbReference>
<dbReference type="SUPFAM" id="SSF55874">
    <property type="entry name" value="ATPase domain of HSP90 chaperone/DNA topoisomerase II/histidine kinase"/>
    <property type="match status" value="1"/>
</dbReference>
<dbReference type="GO" id="GO:0016036">
    <property type="term" value="P:cellular response to phosphate starvation"/>
    <property type="evidence" value="ECO:0007669"/>
    <property type="project" value="TreeGrafter"/>
</dbReference>
<keyword evidence="6" id="KW-0902">Two-component regulatory system</keyword>